<organism evidence="2 3">
    <name type="scientific">Salarchaeum japonicum</name>
    <dbReference type="NCBI Taxonomy" id="555573"/>
    <lineage>
        <taxon>Archaea</taxon>
        <taxon>Methanobacteriati</taxon>
        <taxon>Methanobacteriota</taxon>
        <taxon>Stenosarchaea group</taxon>
        <taxon>Halobacteria</taxon>
        <taxon>Halobacteriales</taxon>
        <taxon>Halobacteriaceae</taxon>
    </lineage>
</organism>
<dbReference type="RefSeq" id="WP_227261748.1">
    <property type="nucleotide sequence ID" value="NZ_BAAADU010000002.1"/>
</dbReference>
<comment type="caution">
    <text evidence="2">The sequence shown here is derived from an EMBL/GenBank/DDBJ whole genome shotgun (WGS) entry which is preliminary data.</text>
</comment>
<protein>
    <recommendedName>
        <fullName evidence="1">DUF7979 domain-containing protein</fullName>
    </recommendedName>
</protein>
<dbReference type="Pfam" id="PF25934">
    <property type="entry name" value="DUF7979"/>
    <property type="match status" value="1"/>
</dbReference>
<proteinExistence type="predicted"/>
<feature type="domain" description="DUF7979" evidence="1">
    <location>
        <begin position="3"/>
        <end position="64"/>
    </location>
</feature>
<gene>
    <name evidence="2" type="ORF">GCM10009019_05400</name>
</gene>
<name>A0AAV3SZL2_9EURY</name>
<dbReference type="EMBL" id="BAAADU010000002">
    <property type="protein sequence ID" value="GAA0646015.1"/>
    <property type="molecule type" value="Genomic_DNA"/>
</dbReference>
<evidence type="ECO:0000313" key="2">
    <source>
        <dbReference type="EMBL" id="GAA0646015.1"/>
    </source>
</evidence>
<dbReference type="AlphaFoldDB" id="A0AAV3SZL2"/>
<reference evidence="2 3" key="1">
    <citation type="journal article" date="2019" name="Int. J. Syst. Evol. Microbiol.">
        <title>The Global Catalogue of Microorganisms (GCM) 10K type strain sequencing project: providing services to taxonomists for standard genome sequencing and annotation.</title>
        <authorList>
            <consortium name="The Broad Institute Genomics Platform"/>
            <consortium name="The Broad Institute Genome Sequencing Center for Infectious Disease"/>
            <person name="Wu L."/>
            <person name="Ma J."/>
        </authorList>
    </citation>
    <scope>NUCLEOTIDE SEQUENCE [LARGE SCALE GENOMIC DNA]</scope>
    <source>
        <strain evidence="2 3">JCM 16327</strain>
    </source>
</reference>
<evidence type="ECO:0000313" key="3">
    <source>
        <dbReference type="Proteomes" id="UP001500194"/>
    </source>
</evidence>
<dbReference type="GeneID" id="68572343"/>
<accession>A0AAV3SZL2</accession>
<evidence type="ECO:0000259" key="1">
    <source>
        <dbReference type="Pfam" id="PF25934"/>
    </source>
</evidence>
<keyword evidence="3" id="KW-1185">Reference proteome</keyword>
<sequence>MNPTVRLERADAVPQDARVRDFDELDSDAQHALPGAVDGDPVTLDAPTALEDGEIVKYTGYYRISVAE</sequence>
<dbReference type="InterPro" id="IPR058285">
    <property type="entry name" value="DUF7979"/>
</dbReference>
<dbReference type="Proteomes" id="UP001500194">
    <property type="component" value="Unassembled WGS sequence"/>
</dbReference>